<dbReference type="EC" id="2.6.1.-" evidence="5"/>
<dbReference type="InterPro" id="IPR006311">
    <property type="entry name" value="TAT_signal"/>
</dbReference>
<dbReference type="EMBL" id="CP155447">
    <property type="protein sequence ID" value="XBH01093.1"/>
    <property type="molecule type" value="Genomic_DNA"/>
</dbReference>
<evidence type="ECO:0000256" key="1">
    <source>
        <dbReference type="ARBA" id="ARBA00037999"/>
    </source>
</evidence>
<proteinExistence type="inferred from homology"/>
<dbReference type="GO" id="GO:0030170">
    <property type="term" value="F:pyridoxal phosphate binding"/>
    <property type="evidence" value="ECO:0007669"/>
    <property type="project" value="TreeGrafter"/>
</dbReference>
<dbReference type="PIRSF" id="PIRSF000390">
    <property type="entry name" value="PLP_StrS"/>
    <property type="match status" value="1"/>
</dbReference>
<dbReference type="SUPFAM" id="SSF53383">
    <property type="entry name" value="PLP-dependent transferases"/>
    <property type="match status" value="1"/>
</dbReference>
<dbReference type="RefSeq" id="WP_406693781.1">
    <property type="nucleotide sequence ID" value="NZ_CP155447.1"/>
</dbReference>
<dbReference type="GO" id="GO:0008483">
    <property type="term" value="F:transaminase activity"/>
    <property type="evidence" value="ECO:0007669"/>
    <property type="project" value="UniProtKB-KW"/>
</dbReference>
<protein>
    <submittedName>
        <fullName evidence="5">DegT/DnrJ/EryC1/StrS family aminotransferase</fullName>
        <ecNumber evidence="5">2.6.1.-</ecNumber>
    </submittedName>
</protein>
<dbReference type="InterPro" id="IPR000653">
    <property type="entry name" value="DegT/StrS_aminotransferase"/>
</dbReference>
<dbReference type="CDD" id="cd00616">
    <property type="entry name" value="AHBA_syn"/>
    <property type="match status" value="1"/>
</dbReference>
<sequence length="444" mass="47687">MTPKNPFSRRHFLAATSGAMGAAKLCGQAASAIEPVPAAKLALQGGPKAVQGAAPKLVRWGAPERERMNALIDQANMFYWKGPQTTLLIDRFRQTCPLEHVMTCSSGTAALHIAVAAAGIEPGDEVITSPISDIGTVIGTIYQQAVPVFADLGRNTYNLDPEDVARRITPKTKAIIAVHLAGNPCDMQALRTLADQHNLVLIEDCAQAWGAKFRGKPIGTVGHIGCFSLQAAKHVTSGEGGVVASSDPRFGPLLQRFGDKGMDRLAKGGLFEVFATNYRMSEPQAGFAAAQLSRVEGIAETRSRLGNLLNDKITGAPGIEPHQVHPDDRSSYWFLMFRLRPEAFNCDRAEFVKALAAEGVPASAGYIPVPLYGNPVFQKHGFFAGRWPVKELGLTTMDYAKVSCPEAEAILKTGVRVTIHEGMSEAYVLSLAEAVRKVATHYAV</sequence>
<evidence type="ECO:0000256" key="3">
    <source>
        <dbReference type="PIRSR" id="PIRSR000390-2"/>
    </source>
</evidence>
<feature type="active site" description="Proton acceptor" evidence="2">
    <location>
        <position position="233"/>
    </location>
</feature>
<keyword evidence="5" id="KW-0032">Aminotransferase</keyword>
<dbReference type="PANTHER" id="PTHR30244">
    <property type="entry name" value="TRANSAMINASE"/>
    <property type="match status" value="1"/>
</dbReference>
<reference evidence="5" key="1">
    <citation type="submission" date="2024-05" db="EMBL/GenBank/DDBJ databases">
        <title>Planctomycetes of the genus Singulisphaera possess chitinolytic capabilities.</title>
        <authorList>
            <person name="Ivanova A."/>
        </authorList>
    </citation>
    <scope>NUCLEOTIDE SEQUENCE</scope>
    <source>
        <strain evidence="5">Ch08T</strain>
    </source>
</reference>
<name>A0AAU7C7H3_9BACT</name>
<comment type="similarity">
    <text evidence="1 4">Belongs to the DegT/DnrJ/EryC1 family.</text>
</comment>
<evidence type="ECO:0000313" key="5">
    <source>
        <dbReference type="EMBL" id="XBH01093.1"/>
    </source>
</evidence>
<organism evidence="5">
    <name type="scientific">Singulisphaera sp. Ch08</name>
    <dbReference type="NCBI Taxonomy" id="3120278"/>
    <lineage>
        <taxon>Bacteria</taxon>
        <taxon>Pseudomonadati</taxon>
        <taxon>Planctomycetota</taxon>
        <taxon>Planctomycetia</taxon>
        <taxon>Isosphaerales</taxon>
        <taxon>Isosphaeraceae</taxon>
        <taxon>Singulisphaera</taxon>
    </lineage>
</organism>
<gene>
    <name evidence="5" type="ORF">V5E97_22360</name>
</gene>
<dbReference type="PROSITE" id="PS51318">
    <property type="entry name" value="TAT"/>
    <property type="match status" value="1"/>
</dbReference>
<dbReference type="Pfam" id="PF01041">
    <property type="entry name" value="DegT_DnrJ_EryC1"/>
    <property type="match status" value="1"/>
</dbReference>
<evidence type="ECO:0000256" key="2">
    <source>
        <dbReference type="PIRSR" id="PIRSR000390-1"/>
    </source>
</evidence>
<dbReference type="PANTHER" id="PTHR30244:SF34">
    <property type="entry name" value="DTDP-4-AMINO-4,6-DIDEOXYGALACTOSE TRANSAMINASE"/>
    <property type="match status" value="1"/>
</dbReference>
<dbReference type="InterPro" id="IPR015424">
    <property type="entry name" value="PyrdxlP-dep_Trfase"/>
</dbReference>
<dbReference type="Gene3D" id="3.40.640.10">
    <property type="entry name" value="Type I PLP-dependent aspartate aminotransferase-like (Major domain)"/>
    <property type="match status" value="1"/>
</dbReference>
<feature type="modified residue" description="N6-(pyridoxal phosphate)lysine" evidence="3">
    <location>
        <position position="233"/>
    </location>
</feature>
<dbReference type="GO" id="GO:0000271">
    <property type="term" value="P:polysaccharide biosynthetic process"/>
    <property type="evidence" value="ECO:0007669"/>
    <property type="project" value="TreeGrafter"/>
</dbReference>
<dbReference type="InterPro" id="IPR015421">
    <property type="entry name" value="PyrdxlP-dep_Trfase_major"/>
</dbReference>
<keyword evidence="5" id="KW-0808">Transferase</keyword>
<dbReference type="InterPro" id="IPR015422">
    <property type="entry name" value="PyrdxlP-dep_Trfase_small"/>
</dbReference>
<keyword evidence="3 4" id="KW-0663">Pyridoxal phosphate</keyword>
<dbReference type="AlphaFoldDB" id="A0AAU7C7H3"/>
<dbReference type="Gene3D" id="3.90.1150.10">
    <property type="entry name" value="Aspartate Aminotransferase, domain 1"/>
    <property type="match status" value="1"/>
</dbReference>
<accession>A0AAU7C7H3</accession>
<evidence type="ECO:0000256" key="4">
    <source>
        <dbReference type="RuleBase" id="RU004508"/>
    </source>
</evidence>